<dbReference type="PRINTS" id="PR00259">
    <property type="entry name" value="TMFOUR"/>
</dbReference>
<dbReference type="PIRSF" id="PIRSF002419">
    <property type="entry name" value="Tetraspanin"/>
    <property type="match status" value="1"/>
</dbReference>
<feature type="transmembrane region" description="Helical" evidence="6">
    <location>
        <begin position="89"/>
        <end position="110"/>
    </location>
</feature>
<evidence type="ECO:0000313" key="7">
    <source>
        <dbReference type="EnsemblMetazoa" id="GPPI049685-PA"/>
    </source>
</evidence>
<keyword evidence="8" id="KW-1185">Reference proteome</keyword>
<evidence type="ECO:0000256" key="3">
    <source>
        <dbReference type="ARBA" id="ARBA00022692"/>
    </source>
</evidence>
<dbReference type="InterPro" id="IPR000301">
    <property type="entry name" value="Tetraspanin_animals"/>
</dbReference>
<evidence type="ECO:0000256" key="5">
    <source>
        <dbReference type="ARBA" id="ARBA00023136"/>
    </source>
</evidence>
<comment type="similarity">
    <text evidence="2 6">Belongs to the tetraspanin (TM4SF) family.</text>
</comment>
<dbReference type="InterPro" id="IPR018499">
    <property type="entry name" value="Tetraspanin/Peripherin"/>
</dbReference>
<reference evidence="7" key="2">
    <citation type="submission" date="2020-05" db="UniProtKB">
        <authorList>
            <consortium name="EnsemblMetazoa"/>
        </authorList>
    </citation>
    <scope>IDENTIFICATION</scope>
    <source>
        <strain evidence="7">IAEA</strain>
    </source>
</reference>
<feature type="transmembrane region" description="Helical" evidence="6">
    <location>
        <begin position="23"/>
        <end position="42"/>
    </location>
</feature>
<keyword evidence="3 6" id="KW-0812">Transmembrane</keyword>
<dbReference type="STRING" id="67801.A0A1B0C5H5"/>
<accession>A0A1B0C5H5</accession>
<dbReference type="GO" id="GO:0005886">
    <property type="term" value="C:plasma membrane"/>
    <property type="evidence" value="ECO:0007669"/>
    <property type="project" value="TreeGrafter"/>
</dbReference>
<dbReference type="VEuPathDB" id="VectorBase:GPPI049685"/>
<dbReference type="PANTHER" id="PTHR19282">
    <property type="entry name" value="TETRASPANIN"/>
    <property type="match status" value="1"/>
</dbReference>
<name>A0A1B0C5H5_9MUSC</name>
<evidence type="ECO:0000256" key="6">
    <source>
        <dbReference type="RuleBase" id="RU361218"/>
    </source>
</evidence>
<dbReference type="AlphaFoldDB" id="A0A1B0C5H5"/>
<feature type="transmembrane region" description="Helical" evidence="6">
    <location>
        <begin position="57"/>
        <end position="77"/>
    </location>
</feature>
<evidence type="ECO:0000256" key="2">
    <source>
        <dbReference type="ARBA" id="ARBA00006840"/>
    </source>
</evidence>
<dbReference type="Proteomes" id="UP000092460">
    <property type="component" value="Unassembled WGS sequence"/>
</dbReference>
<feature type="transmembrane region" description="Helical" evidence="6">
    <location>
        <begin position="236"/>
        <end position="264"/>
    </location>
</feature>
<sequence length="271" mass="30020">MENSSETCDAVTSSDYKNSKTKLCPSLIIGLTIVIASAWMLTDPTFVLSMTQSYNHYYIALYVFLGIGVLITVGAFFGCCGVLKESQCLLFFCVILIVMVAQIAAGAWAFHNKDKLDDIVRASVKYSVQEEYGQSSMSSRTVTFDTIQKNLKCCGADGPSDWATSRFNNVDRTNIVDIAISSMNVFYNIPESCCKDELKENVCEMSRKLKFGGTFNPAIHQQGCVDKLIELIYENWVLLFGVTAGVILLELLALTFSLSLCCAVRNHQYKA</sequence>
<keyword evidence="4 6" id="KW-1133">Transmembrane helix</keyword>
<evidence type="ECO:0000313" key="8">
    <source>
        <dbReference type="Proteomes" id="UP000092460"/>
    </source>
</evidence>
<reference evidence="8" key="1">
    <citation type="submission" date="2015-01" db="EMBL/GenBank/DDBJ databases">
        <authorList>
            <person name="Aksoy S."/>
            <person name="Warren W."/>
            <person name="Wilson R.K."/>
        </authorList>
    </citation>
    <scope>NUCLEOTIDE SEQUENCE [LARGE SCALE GENOMIC DNA]</scope>
    <source>
        <strain evidence="8">IAEA</strain>
    </source>
</reference>
<proteinExistence type="inferred from homology"/>
<comment type="subcellular location">
    <subcellularLocation>
        <location evidence="1 6">Membrane</location>
        <topology evidence="1 6">Multi-pass membrane protein</topology>
    </subcellularLocation>
</comment>
<dbReference type="SUPFAM" id="SSF48652">
    <property type="entry name" value="Tetraspanin"/>
    <property type="match status" value="1"/>
</dbReference>
<dbReference type="Pfam" id="PF00335">
    <property type="entry name" value="Tetraspanin"/>
    <property type="match status" value="1"/>
</dbReference>
<dbReference type="EMBL" id="JXJN01025995">
    <property type="status" value="NOT_ANNOTATED_CDS"/>
    <property type="molecule type" value="Genomic_DNA"/>
</dbReference>
<dbReference type="PANTHER" id="PTHR19282:SF551">
    <property type="entry name" value="RE08073P-RELATED"/>
    <property type="match status" value="1"/>
</dbReference>
<dbReference type="EnsemblMetazoa" id="GPPI049685-RA">
    <property type="protein sequence ID" value="GPPI049685-PA"/>
    <property type="gene ID" value="GPPI049685"/>
</dbReference>
<dbReference type="InterPro" id="IPR008952">
    <property type="entry name" value="Tetraspanin_EC2_sf"/>
</dbReference>
<organism evidence="7 8">
    <name type="scientific">Glossina palpalis gambiensis</name>
    <dbReference type="NCBI Taxonomy" id="67801"/>
    <lineage>
        <taxon>Eukaryota</taxon>
        <taxon>Metazoa</taxon>
        <taxon>Ecdysozoa</taxon>
        <taxon>Arthropoda</taxon>
        <taxon>Hexapoda</taxon>
        <taxon>Insecta</taxon>
        <taxon>Pterygota</taxon>
        <taxon>Neoptera</taxon>
        <taxon>Endopterygota</taxon>
        <taxon>Diptera</taxon>
        <taxon>Brachycera</taxon>
        <taxon>Muscomorpha</taxon>
        <taxon>Hippoboscoidea</taxon>
        <taxon>Glossinidae</taxon>
        <taxon>Glossina</taxon>
    </lineage>
</organism>
<dbReference type="CDD" id="cd03155">
    <property type="entry name" value="CD151_like_LEL"/>
    <property type="match status" value="1"/>
</dbReference>
<dbReference type="EMBL" id="JXJN01025993">
    <property type="status" value="NOT_ANNOTATED_CDS"/>
    <property type="molecule type" value="Genomic_DNA"/>
</dbReference>
<protein>
    <recommendedName>
        <fullName evidence="6">Tetraspanin</fullName>
    </recommendedName>
</protein>
<evidence type="ECO:0000256" key="1">
    <source>
        <dbReference type="ARBA" id="ARBA00004141"/>
    </source>
</evidence>
<evidence type="ECO:0000256" key="4">
    <source>
        <dbReference type="ARBA" id="ARBA00022989"/>
    </source>
</evidence>
<keyword evidence="5 6" id="KW-0472">Membrane</keyword>
<dbReference type="Gene3D" id="1.10.1450.10">
    <property type="entry name" value="Tetraspanin"/>
    <property type="match status" value="1"/>
</dbReference>
<dbReference type="EMBL" id="JXJN01025994">
    <property type="status" value="NOT_ANNOTATED_CDS"/>
    <property type="molecule type" value="Genomic_DNA"/>
</dbReference>